<dbReference type="NCBIfam" id="NF003971">
    <property type="entry name" value="PRK05465.1"/>
    <property type="match status" value="1"/>
</dbReference>
<dbReference type="Proteomes" id="UP000076023">
    <property type="component" value="Unassembled WGS sequence"/>
</dbReference>
<dbReference type="InterPro" id="IPR009246">
    <property type="entry name" value="EutC"/>
</dbReference>
<dbReference type="InterPro" id="IPR042255">
    <property type="entry name" value="EutC_N"/>
</dbReference>
<dbReference type="EMBL" id="BDCO01000002">
    <property type="protein sequence ID" value="GAT31939.1"/>
    <property type="molecule type" value="Genomic_DNA"/>
</dbReference>
<comment type="similarity">
    <text evidence="5">Belongs to the EutC family.</text>
</comment>
<dbReference type="GO" id="GO:0006520">
    <property type="term" value="P:amino acid metabolic process"/>
    <property type="evidence" value="ECO:0007669"/>
    <property type="project" value="InterPro"/>
</dbReference>
<dbReference type="UniPathway" id="UPA00560"/>
<comment type="catalytic activity">
    <reaction evidence="5">
        <text>ethanolamine = acetaldehyde + NH4(+)</text>
        <dbReference type="Rhea" id="RHEA:15313"/>
        <dbReference type="ChEBI" id="CHEBI:15343"/>
        <dbReference type="ChEBI" id="CHEBI:28938"/>
        <dbReference type="ChEBI" id="CHEBI:57603"/>
        <dbReference type="EC" id="4.3.1.7"/>
    </reaction>
</comment>
<dbReference type="Gene3D" id="1.10.30.40">
    <property type="entry name" value="Ethanolamine ammonia-lyase light chain (EutC), N-terminal domain"/>
    <property type="match status" value="1"/>
</dbReference>
<dbReference type="Gene3D" id="3.40.50.11240">
    <property type="entry name" value="Ethanolamine ammonia-lyase light chain (EutC)"/>
    <property type="match status" value="1"/>
</dbReference>
<dbReference type="PANTHER" id="PTHR39330:SF1">
    <property type="entry name" value="ETHANOLAMINE AMMONIA-LYASE SMALL SUBUNIT"/>
    <property type="match status" value="1"/>
</dbReference>
<keyword evidence="1 5" id="KW-0846">Cobalamin</keyword>
<comment type="subcellular location">
    <subcellularLocation>
        <location evidence="5">Bacterial microcompartment</location>
    </subcellularLocation>
</comment>
<dbReference type="AlphaFoldDB" id="A0A146G244"/>
<comment type="caution">
    <text evidence="6">The sequence shown here is derived from an EMBL/GenBank/DDBJ whole genome shotgun (WGS) entry which is preliminary data.</text>
</comment>
<comment type="function">
    <text evidence="5">Catalyzes the deamination of various vicinal amino-alcohols to oxo compounds. Allows this organism to utilize ethanolamine as the sole source of nitrogen and carbon in the presence of external vitamin B12.</text>
</comment>
<dbReference type="GO" id="GO:0046336">
    <property type="term" value="P:ethanolamine catabolic process"/>
    <property type="evidence" value="ECO:0007669"/>
    <property type="project" value="UniProtKB-UniRule"/>
</dbReference>
<evidence type="ECO:0000313" key="6">
    <source>
        <dbReference type="EMBL" id="GAT31939.1"/>
    </source>
</evidence>
<accession>A0A146G244</accession>
<comment type="pathway">
    <text evidence="5">Amine and polyamine degradation; ethanolamine degradation.</text>
</comment>
<comment type="subunit">
    <text evidence="5">The basic unit is a heterodimer which dimerizes to form tetramers. The heterotetramers trimerize; 6 large subunits form a core ring with 6 small subunits projecting outwards.</text>
</comment>
<dbReference type="PIRSF" id="PIRSF018982">
    <property type="entry name" value="EutC"/>
    <property type="match status" value="1"/>
</dbReference>
<dbReference type="RefSeq" id="WP_075077805.1">
    <property type="nucleotide sequence ID" value="NZ_BDCO01000002.1"/>
</dbReference>
<proteinExistence type="inferred from homology"/>
<dbReference type="GO" id="GO:0008851">
    <property type="term" value="F:ethanolamine ammonia-lyase activity"/>
    <property type="evidence" value="ECO:0007669"/>
    <property type="project" value="UniProtKB-UniRule"/>
</dbReference>
<feature type="binding site" evidence="5">
    <location>
        <position position="154"/>
    </location>
    <ligand>
        <name>adenosylcob(III)alamin</name>
        <dbReference type="ChEBI" id="CHEBI:18408"/>
    </ligand>
</feature>
<evidence type="ECO:0000256" key="5">
    <source>
        <dbReference type="HAMAP-Rule" id="MF_00601"/>
    </source>
</evidence>
<name>A0A146G244_TERSA</name>
<dbReference type="Pfam" id="PF05985">
    <property type="entry name" value="EutC"/>
    <property type="match status" value="1"/>
</dbReference>
<evidence type="ECO:0000313" key="7">
    <source>
        <dbReference type="Proteomes" id="UP000076023"/>
    </source>
</evidence>
<comment type="cofactor">
    <cofactor evidence="5">
        <name>adenosylcob(III)alamin</name>
        <dbReference type="ChEBI" id="CHEBI:18408"/>
    </cofactor>
    <text evidence="5">Binds between the large and small subunits.</text>
</comment>
<evidence type="ECO:0000256" key="3">
    <source>
        <dbReference type="ARBA" id="ARBA00023285"/>
    </source>
</evidence>
<gene>
    <name evidence="5" type="primary">eutC</name>
    <name evidence="6" type="ORF">TSACC_2334</name>
</gene>
<keyword evidence="3 5" id="KW-0170">Cobalt</keyword>
<dbReference type="GO" id="GO:0031471">
    <property type="term" value="C:ethanolamine degradation polyhedral organelle"/>
    <property type="evidence" value="ECO:0007669"/>
    <property type="project" value="UniProtKB-UniRule"/>
</dbReference>
<dbReference type="HAMAP" id="MF_00601">
    <property type="entry name" value="EutC"/>
    <property type="match status" value="1"/>
</dbReference>
<keyword evidence="2 5" id="KW-0456">Lyase</keyword>
<dbReference type="GO" id="GO:0031419">
    <property type="term" value="F:cobalamin binding"/>
    <property type="evidence" value="ECO:0007669"/>
    <property type="project" value="UniProtKB-UniRule"/>
</dbReference>
<evidence type="ECO:0000256" key="4">
    <source>
        <dbReference type="ARBA" id="ARBA00024446"/>
    </source>
</evidence>
<organism evidence="6 7">
    <name type="scientific">Terrimicrobium sacchariphilum</name>
    <dbReference type="NCBI Taxonomy" id="690879"/>
    <lineage>
        <taxon>Bacteria</taxon>
        <taxon>Pseudomonadati</taxon>
        <taxon>Verrucomicrobiota</taxon>
        <taxon>Terrimicrobiia</taxon>
        <taxon>Terrimicrobiales</taxon>
        <taxon>Terrimicrobiaceae</taxon>
        <taxon>Terrimicrobium</taxon>
    </lineage>
</organism>
<dbReference type="InterPro" id="IPR042251">
    <property type="entry name" value="EutC_C"/>
</dbReference>
<dbReference type="FunCoup" id="A0A146G244">
    <property type="interactions" value="16"/>
</dbReference>
<dbReference type="STRING" id="690879.TSACC_2334"/>
<dbReference type="EC" id="4.3.1.7" evidence="5"/>
<evidence type="ECO:0000256" key="1">
    <source>
        <dbReference type="ARBA" id="ARBA00022628"/>
    </source>
</evidence>
<sequence>MGTADPWPHLRTHTAARIALGRAGASLPTAPLLDFKLAHARAKDAVLTHFDPELLAAQLRPLDPGLLIVESEAQDRATYLQRPDYGRRLSAESATMLSARAAMPGPDLAILVSDGLSTTAVMTQALPVLTALLPLFREAGWMLAPLLVVKHGRVAIQDQAGALLHAQLSLILLGERPGLGSPDSLGAYFTYNPVPGRSDAERNCVSNIRPQGLDPALAARKLFHLLSASRHLKLSGVNLKDDEPLLGGGVVSEIA</sequence>
<keyword evidence="7" id="KW-1185">Reference proteome</keyword>
<feature type="binding site" evidence="5">
    <location>
        <position position="204"/>
    </location>
    <ligand>
        <name>adenosylcob(III)alamin</name>
        <dbReference type="ChEBI" id="CHEBI:18408"/>
    </ligand>
</feature>
<dbReference type="OrthoDB" id="114248at2"/>
<evidence type="ECO:0000256" key="2">
    <source>
        <dbReference type="ARBA" id="ARBA00023239"/>
    </source>
</evidence>
<reference evidence="7" key="1">
    <citation type="journal article" date="2017" name="Genome Announc.">
        <title>Draft Genome Sequence of Terrimicrobium sacchariphilum NM-5T, a Facultative Anaerobic Soil Bacterium of the Class Spartobacteria.</title>
        <authorList>
            <person name="Qiu Y.L."/>
            <person name="Tourlousse D.M."/>
            <person name="Matsuura N."/>
            <person name="Ohashi A."/>
            <person name="Sekiguchi Y."/>
        </authorList>
    </citation>
    <scope>NUCLEOTIDE SEQUENCE [LARGE SCALE GENOMIC DNA]</scope>
    <source>
        <strain evidence="7">NM-5</strain>
    </source>
</reference>
<dbReference type="PANTHER" id="PTHR39330">
    <property type="entry name" value="ETHANOLAMINE AMMONIA-LYASE LIGHT CHAIN"/>
    <property type="match status" value="1"/>
</dbReference>
<feature type="binding site" evidence="5">
    <location>
        <position position="175"/>
    </location>
    <ligand>
        <name>adenosylcob(III)alamin</name>
        <dbReference type="ChEBI" id="CHEBI:18408"/>
    </ligand>
</feature>
<dbReference type="InParanoid" id="A0A146G244"/>
<keyword evidence="4 5" id="KW-1283">Bacterial microcompartment</keyword>
<protein>
    <recommendedName>
        <fullName evidence="5">Ethanolamine ammonia-lyase small subunit</fullName>
        <shortName evidence="5">EAL small subunit</shortName>
        <ecNumber evidence="5">4.3.1.7</ecNumber>
    </recommendedName>
</protein>
<dbReference type="GO" id="GO:0009350">
    <property type="term" value="C:ethanolamine ammonia-lyase complex"/>
    <property type="evidence" value="ECO:0007669"/>
    <property type="project" value="UniProtKB-UniRule"/>
</dbReference>